<dbReference type="PANTHER" id="PTHR10457">
    <property type="entry name" value="MEVALONATE KINASE/GALACTOKINASE"/>
    <property type="match status" value="1"/>
</dbReference>
<gene>
    <name evidence="4" type="primary">GAL1_1</name>
    <name evidence="4" type="ORF">BGZ99_001327</name>
</gene>
<dbReference type="EMBL" id="JAAAIP010001323">
    <property type="protein sequence ID" value="KAG0307928.1"/>
    <property type="molecule type" value="Genomic_DNA"/>
</dbReference>
<dbReference type="AlphaFoldDB" id="A0A9P6R1D9"/>
<proteinExistence type="predicted"/>
<sequence>IFHLYRRAKHVYTEEMRAVAFRDTCEKAMRVQEKATGGDEHKAVIESKALFTQLGELMNQSQVSCHRLFDCSCDELEELTALARHAGAYGSRLTGAGWGGASVSLVSEDRVPEFISYLKKEFYAKHHPDLTEDQLDHAVFASAPSSGAAMFVGRL</sequence>
<dbReference type="Proteomes" id="UP000738325">
    <property type="component" value="Unassembled WGS sequence"/>
</dbReference>
<dbReference type="InterPro" id="IPR036554">
    <property type="entry name" value="GHMP_kinase_C_sf"/>
</dbReference>
<dbReference type="GO" id="GO:0004335">
    <property type="term" value="F:galactokinase activity"/>
    <property type="evidence" value="ECO:0007669"/>
    <property type="project" value="TreeGrafter"/>
</dbReference>
<dbReference type="Pfam" id="PF08544">
    <property type="entry name" value="GHMP_kinases_C"/>
    <property type="match status" value="1"/>
</dbReference>
<keyword evidence="1" id="KW-0547">Nucleotide-binding</keyword>
<evidence type="ECO:0000256" key="2">
    <source>
        <dbReference type="ARBA" id="ARBA00022840"/>
    </source>
</evidence>
<dbReference type="GO" id="GO:0006012">
    <property type="term" value="P:galactose metabolic process"/>
    <property type="evidence" value="ECO:0007669"/>
    <property type="project" value="TreeGrafter"/>
</dbReference>
<keyword evidence="5" id="KW-1185">Reference proteome</keyword>
<dbReference type="PANTHER" id="PTHR10457:SF7">
    <property type="entry name" value="GALACTOKINASE-RELATED"/>
    <property type="match status" value="1"/>
</dbReference>
<evidence type="ECO:0000313" key="4">
    <source>
        <dbReference type="EMBL" id="KAG0307928.1"/>
    </source>
</evidence>
<name>A0A9P6R1D9_9FUNG</name>
<dbReference type="SUPFAM" id="SSF55060">
    <property type="entry name" value="GHMP Kinase, C-terminal domain"/>
    <property type="match status" value="1"/>
</dbReference>
<protein>
    <submittedName>
        <fullName evidence="4">Galactokinase</fullName>
    </submittedName>
</protein>
<keyword evidence="2" id="KW-0067">ATP-binding</keyword>
<dbReference type="GO" id="GO:0005524">
    <property type="term" value="F:ATP binding"/>
    <property type="evidence" value="ECO:0007669"/>
    <property type="project" value="UniProtKB-KW"/>
</dbReference>
<feature type="non-terminal residue" evidence="4">
    <location>
        <position position="1"/>
    </location>
</feature>
<accession>A0A9P6R1D9</accession>
<reference evidence="4" key="1">
    <citation type="journal article" date="2020" name="Fungal Divers.">
        <title>Resolving the Mortierellaceae phylogeny through synthesis of multi-gene phylogenetics and phylogenomics.</title>
        <authorList>
            <person name="Vandepol N."/>
            <person name="Liber J."/>
            <person name="Desiro A."/>
            <person name="Na H."/>
            <person name="Kennedy M."/>
            <person name="Barry K."/>
            <person name="Grigoriev I.V."/>
            <person name="Miller A.N."/>
            <person name="O'Donnell K."/>
            <person name="Stajich J.E."/>
            <person name="Bonito G."/>
        </authorList>
    </citation>
    <scope>NUCLEOTIDE SEQUENCE</scope>
    <source>
        <strain evidence="4">REB-010B</strain>
    </source>
</reference>
<organism evidence="4 5">
    <name type="scientific">Dissophora globulifera</name>
    <dbReference type="NCBI Taxonomy" id="979702"/>
    <lineage>
        <taxon>Eukaryota</taxon>
        <taxon>Fungi</taxon>
        <taxon>Fungi incertae sedis</taxon>
        <taxon>Mucoromycota</taxon>
        <taxon>Mortierellomycotina</taxon>
        <taxon>Mortierellomycetes</taxon>
        <taxon>Mortierellales</taxon>
        <taxon>Mortierellaceae</taxon>
        <taxon>Dissophora</taxon>
    </lineage>
</organism>
<dbReference type="InterPro" id="IPR013750">
    <property type="entry name" value="GHMP_kinase_C_dom"/>
</dbReference>
<dbReference type="GO" id="GO:0005829">
    <property type="term" value="C:cytosol"/>
    <property type="evidence" value="ECO:0007669"/>
    <property type="project" value="TreeGrafter"/>
</dbReference>
<evidence type="ECO:0000313" key="5">
    <source>
        <dbReference type="Proteomes" id="UP000738325"/>
    </source>
</evidence>
<evidence type="ECO:0000256" key="1">
    <source>
        <dbReference type="ARBA" id="ARBA00022741"/>
    </source>
</evidence>
<comment type="caution">
    <text evidence="4">The sequence shown here is derived from an EMBL/GenBank/DDBJ whole genome shotgun (WGS) entry which is preliminary data.</text>
</comment>
<dbReference type="OrthoDB" id="187738at2759"/>
<dbReference type="Gene3D" id="3.30.70.890">
    <property type="entry name" value="GHMP kinase, C-terminal domain"/>
    <property type="match status" value="1"/>
</dbReference>
<evidence type="ECO:0000259" key="3">
    <source>
        <dbReference type="Pfam" id="PF08544"/>
    </source>
</evidence>
<feature type="domain" description="GHMP kinase C-terminal" evidence="3">
    <location>
        <begin position="50"/>
        <end position="123"/>
    </location>
</feature>